<evidence type="ECO:0000259" key="3">
    <source>
        <dbReference type="Pfam" id="PF00656"/>
    </source>
</evidence>
<dbReference type="GO" id="GO:0004197">
    <property type="term" value="F:cysteine-type endopeptidase activity"/>
    <property type="evidence" value="ECO:0007669"/>
    <property type="project" value="InterPro"/>
</dbReference>
<feature type="domain" description="Peptidase C14 caspase" evidence="3">
    <location>
        <begin position="25"/>
        <end position="275"/>
    </location>
</feature>
<name>A0AAD7N3M0_9AGAR</name>
<dbReference type="Proteomes" id="UP001215598">
    <property type="component" value="Unassembled WGS sequence"/>
</dbReference>
<dbReference type="GO" id="GO:0006508">
    <property type="term" value="P:proteolysis"/>
    <property type="evidence" value="ECO:0007669"/>
    <property type="project" value="InterPro"/>
</dbReference>
<evidence type="ECO:0000313" key="4">
    <source>
        <dbReference type="EMBL" id="KAJ7744140.1"/>
    </source>
</evidence>
<evidence type="ECO:0000256" key="1">
    <source>
        <dbReference type="ARBA" id="ARBA00009005"/>
    </source>
</evidence>
<evidence type="ECO:0000313" key="5">
    <source>
        <dbReference type="Proteomes" id="UP001215598"/>
    </source>
</evidence>
<dbReference type="PANTHER" id="PTHR48104">
    <property type="entry name" value="METACASPASE-4"/>
    <property type="match status" value="1"/>
</dbReference>
<sequence length="381" mass="42987">MLTFDLLKSRLPSLTLALVTPHFARKKAFLVGIKGKKLDGLHEDLQRFRALLINKGFDADDIIMMLDNGVDNQSQPTTANIMSVLETWLDGQGPGDLFVFVYAGHTTQAACDDGTERDGLDELIMTADSDSGSATILDDVLHNRLVKPLAPTCNLIAFFDTCHSQDLLDLNHDRCNRLGRFRRSLRRLRELTGIPAWSHQVSTTRYCDGYCSRINVSTQPNVMCISACKDSEEIFEANGDSMLSTVIRVLAAEQNPTLKTLMRALNKTAAQMYRRAKRDRRLELKFRLRKAKETPLDTDGKPHHEDEDNVKRTANIRHRPNGEGEAVDVQNKRDTEQENINLADGTVSRSTTLSDLFRPVARWAPQLSSMVPLWIDRRLKL</sequence>
<dbReference type="PANTHER" id="PTHR48104:SF30">
    <property type="entry name" value="METACASPASE-1"/>
    <property type="match status" value="1"/>
</dbReference>
<dbReference type="Gene3D" id="3.40.50.12660">
    <property type="match status" value="1"/>
</dbReference>
<comment type="similarity">
    <text evidence="1">Belongs to the peptidase C14B family.</text>
</comment>
<accession>A0AAD7N3M0</accession>
<organism evidence="4 5">
    <name type="scientific">Mycena metata</name>
    <dbReference type="NCBI Taxonomy" id="1033252"/>
    <lineage>
        <taxon>Eukaryota</taxon>
        <taxon>Fungi</taxon>
        <taxon>Dikarya</taxon>
        <taxon>Basidiomycota</taxon>
        <taxon>Agaricomycotina</taxon>
        <taxon>Agaricomycetes</taxon>
        <taxon>Agaricomycetidae</taxon>
        <taxon>Agaricales</taxon>
        <taxon>Marasmiineae</taxon>
        <taxon>Mycenaceae</taxon>
        <taxon>Mycena</taxon>
    </lineage>
</organism>
<comment type="caution">
    <text evidence="4">The sequence shown here is derived from an EMBL/GenBank/DDBJ whole genome shotgun (WGS) entry which is preliminary data.</text>
</comment>
<keyword evidence="5" id="KW-1185">Reference proteome</keyword>
<dbReference type="InterPro" id="IPR011600">
    <property type="entry name" value="Pept_C14_caspase"/>
</dbReference>
<feature type="region of interest" description="Disordered" evidence="2">
    <location>
        <begin position="293"/>
        <end position="340"/>
    </location>
</feature>
<evidence type="ECO:0000256" key="2">
    <source>
        <dbReference type="SAM" id="MobiDB-lite"/>
    </source>
</evidence>
<feature type="compositionally biased region" description="Basic and acidic residues" evidence="2">
    <location>
        <begin position="293"/>
        <end position="311"/>
    </location>
</feature>
<dbReference type="AlphaFoldDB" id="A0AAD7N3M0"/>
<dbReference type="EMBL" id="JARKIB010000088">
    <property type="protein sequence ID" value="KAJ7744140.1"/>
    <property type="molecule type" value="Genomic_DNA"/>
</dbReference>
<dbReference type="InterPro" id="IPR050452">
    <property type="entry name" value="Metacaspase"/>
</dbReference>
<dbReference type="GO" id="GO:0005737">
    <property type="term" value="C:cytoplasm"/>
    <property type="evidence" value="ECO:0007669"/>
    <property type="project" value="TreeGrafter"/>
</dbReference>
<gene>
    <name evidence="4" type="ORF">B0H16DRAFT_1560321</name>
</gene>
<dbReference type="Pfam" id="PF00656">
    <property type="entry name" value="Peptidase_C14"/>
    <property type="match status" value="1"/>
</dbReference>
<proteinExistence type="inferred from homology"/>
<reference evidence="4" key="1">
    <citation type="submission" date="2023-03" db="EMBL/GenBank/DDBJ databases">
        <title>Massive genome expansion in bonnet fungi (Mycena s.s.) driven by repeated elements and novel gene families across ecological guilds.</title>
        <authorList>
            <consortium name="Lawrence Berkeley National Laboratory"/>
            <person name="Harder C.B."/>
            <person name="Miyauchi S."/>
            <person name="Viragh M."/>
            <person name="Kuo A."/>
            <person name="Thoen E."/>
            <person name="Andreopoulos B."/>
            <person name="Lu D."/>
            <person name="Skrede I."/>
            <person name="Drula E."/>
            <person name="Henrissat B."/>
            <person name="Morin E."/>
            <person name="Kohler A."/>
            <person name="Barry K."/>
            <person name="LaButti K."/>
            <person name="Morin E."/>
            <person name="Salamov A."/>
            <person name="Lipzen A."/>
            <person name="Mereny Z."/>
            <person name="Hegedus B."/>
            <person name="Baldrian P."/>
            <person name="Stursova M."/>
            <person name="Weitz H."/>
            <person name="Taylor A."/>
            <person name="Grigoriev I.V."/>
            <person name="Nagy L.G."/>
            <person name="Martin F."/>
            <person name="Kauserud H."/>
        </authorList>
    </citation>
    <scope>NUCLEOTIDE SEQUENCE</scope>
    <source>
        <strain evidence="4">CBHHK182m</strain>
    </source>
</reference>
<protein>
    <submittedName>
        <fullName evidence="4">Caspase domain-containing protein</fullName>
    </submittedName>
</protein>